<dbReference type="InterPro" id="IPR034228">
    <property type="entry name" value="Nop6_RRM"/>
</dbReference>
<feature type="domain" description="RRM" evidence="4">
    <location>
        <begin position="64"/>
        <end position="136"/>
    </location>
</feature>
<gene>
    <name evidence="6" type="ORF">PPYR_10945</name>
</gene>
<evidence type="ECO:0000256" key="2">
    <source>
        <dbReference type="PROSITE-ProRule" id="PRU00176"/>
    </source>
</evidence>
<dbReference type="OrthoDB" id="167718at2759"/>
<dbReference type="Gene3D" id="3.30.70.330">
    <property type="match status" value="1"/>
</dbReference>
<dbReference type="SMART" id="SM00360">
    <property type="entry name" value="RRM"/>
    <property type="match status" value="1"/>
</dbReference>
<name>A0A1Y1LN30_PHOPY</name>
<evidence type="ECO:0000256" key="1">
    <source>
        <dbReference type="ARBA" id="ARBA00022884"/>
    </source>
</evidence>
<reference evidence="6" key="3">
    <citation type="submission" date="2019-08" db="EMBL/GenBank/DDBJ databases">
        <authorList>
            <consortium name="Photinus pyralis genome working group"/>
            <person name="Fallon T.R."/>
            <person name="Sander Lower S.E."/>
            <person name="Weng J.-K."/>
        </authorList>
    </citation>
    <scope>NUCLEOTIDE SEQUENCE</scope>
    <source>
        <strain evidence="6">1611_PpyrPB1</strain>
        <tissue evidence="6">Whole body</tissue>
    </source>
</reference>
<reference evidence="5" key="1">
    <citation type="journal article" date="2016" name="Sci. Rep.">
        <title>Molecular characterization of firefly nuptial gifts: a multi-omics approach sheds light on postcopulatory sexual selection.</title>
        <authorList>
            <person name="Al-Wathiqui N."/>
            <person name="Fallon T.R."/>
            <person name="South A."/>
            <person name="Weng J.K."/>
            <person name="Lewis S.M."/>
        </authorList>
    </citation>
    <scope>NUCLEOTIDE SEQUENCE</scope>
</reference>
<feature type="compositionally biased region" description="Basic and acidic residues" evidence="3">
    <location>
        <begin position="7"/>
        <end position="17"/>
    </location>
</feature>
<dbReference type="EMBL" id="GEZM01055639">
    <property type="protein sequence ID" value="JAV72996.1"/>
    <property type="molecule type" value="Transcribed_RNA"/>
</dbReference>
<dbReference type="GO" id="GO:0003723">
    <property type="term" value="F:RNA binding"/>
    <property type="evidence" value="ECO:0007669"/>
    <property type="project" value="UniProtKB-UniRule"/>
</dbReference>
<proteinExistence type="predicted"/>
<feature type="region of interest" description="Disordered" evidence="3">
    <location>
        <begin position="1"/>
        <end position="55"/>
    </location>
</feature>
<dbReference type="InterPro" id="IPR012677">
    <property type="entry name" value="Nucleotide-bd_a/b_plait_sf"/>
</dbReference>
<keyword evidence="1 2" id="KW-0694">RNA-binding</keyword>
<dbReference type="InParanoid" id="A0A1Y1LN30"/>
<evidence type="ECO:0000259" key="4">
    <source>
        <dbReference type="PROSITE" id="PS50102"/>
    </source>
</evidence>
<feature type="compositionally biased region" description="Polar residues" evidence="3">
    <location>
        <begin position="40"/>
        <end position="49"/>
    </location>
</feature>
<dbReference type="FunCoup" id="A0A1Y1LN30">
    <property type="interactions" value="3"/>
</dbReference>
<dbReference type="CDD" id="cd12400">
    <property type="entry name" value="RRM_Nop6"/>
    <property type="match status" value="1"/>
</dbReference>
<keyword evidence="7" id="KW-1185">Reference proteome</keyword>
<sequence>MPKRKSKTESKERKKANSETVQSEESKCEEQVGEEVKQIDSLTSPLHNESTNENKKKSIAKTRYVVFVGNLSYAITEDDIRKHFAKAGNIVDVRLSKSSKGFAFVEFKDKTSYEKALSLNHTFLDGRRINVEYTDKASKKKKIVKKNLKLQAMRKAGKLQGSVKSNNKRSVRRAKARKAANKPET</sequence>
<feature type="compositionally biased region" description="Basic and acidic residues" evidence="3">
    <location>
        <begin position="24"/>
        <end position="38"/>
    </location>
</feature>
<dbReference type="Proteomes" id="UP000327044">
    <property type="component" value="Unassembled WGS sequence"/>
</dbReference>
<protein>
    <recommendedName>
        <fullName evidence="4">RRM domain-containing protein</fullName>
    </recommendedName>
</protein>
<dbReference type="AlphaFoldDB" id="A0A1Y1LN30"/>
<dbReference type="PANTHER" id="PTHR23236">
    <property type="entry name" value="EUKARYOTIC TRANSLATION INITIATION FACTOR 4B/4H"/>
    <property type="match status" value="1"/>
</dbReference>
<dbReference type="EMBL" id="VVIM01000007">
    <property type="protein sequence ID" value="KAB0796884.1"/>
    <property type="molecule type" value="Genomic_DNA"/>
</dbReference>
<dbReference type="Pfam" id="PF00076">
    <property type="entry name" value="RRM_1"/>
    <property type="match status" value="1"/>
</dbReference>
<reference evidence="6 7" key="2">
    <citation type="journal article" date="2018" name="Elife">
        <title>Firefly genomes illuminate parallel origins of bioluminescence in beetles.</title>
        <authorList>
            <person name="Fallon T.R."/>
            <person name="Lower S.E."/>
            <person name="Chang C.H."/>
            <person name="Bessho-Uehara M."/>
            <person name="Martin G.J."/>
            <person name="Bewick A.J."/>
            <person name="Behringer M."/>
            <person name="Debat H.J."/>
            <person name="Wong I."/>
            <person name="Day J.C."/>
            <person name="Suvorov A."/>
            <person name="Silva C.J."/>
            <person name="Stanger-Hall K.F."/>
            <person name="Hall D.W."/>
            <person name="Schmitz R.J."/>
            <person name="Nelson D.R."/>
            <person name="Lewis S.M."/>
            <person name="Shigenobu S."/>
            <person name="Bybee S.M."/>
            <person name="Larracuente A.M."/>
            <person name="Oba Y."/>
            <person name="Weng J.K."/>
        </authorList>
    </citation>
    <scope>NUCLEOTIDE SEQUENCE [LARGE SCALE GENOMIC DNA]</scope>
    <source>
        <strain evidence="6">1611_PpyrPB1</strain>
        <tissue evidence="6">Whole body</tissue>
    </source>
</reference>
<evidence type="ECO:0000313" key="7">
    <source>
        <dbReference type="Proteomes" id="UP000327044"/>
    </source>
</evidence>
<evidence type="ECO:0000313" key="6">
    <source>
        <dbReference type="EMBL" id="KAB0796884.1"/>
    </source>
</evidence>
<dbReference type="InterPro" id="IPR000504">
    <property type="entry name" value="RRM_dom"/>
</dbReference>
<dbReference type="SUPFAM" id="SSF54928">
    <property type="entry name" value="RNA-binding domain, RBD"/>
    <property type="match status" value="1"/>
</dbReference>
<feature type="compositionally biased region" description="Basic residues" evidence="3">
    <location>
        <begin position="166"/>
        <end position="185"/>
    </location>
</feature>
<feature type="region of interest" description="Disordered" evidence="3">
    <location>
        <begin position="154"/>
        <end position="185"/>
    </location>
</feature>
<evidence type="ECO:0000256" key="3">
    <source>
        <dbReference type="SAM" id="MobiDB-lite"/>
    </source>
</evidence>
<dbReference type="PANTHER" id="PTHR23236:SF11">
    <property type="entry name" value="EUKARYOTIC TRANSLATION INITIATION FACTOR 4H"/>
    <property type="match status" value="1"/>
</dbReference>
<evidence type="ECO:0000313" key="5">
    <source>
        <dbReference type="EMBL" id="JAV72996.1"/>
    </source>
</evidence>
<dbReference type="PROSITE" id="PS50102">
    <property type="entry name" value="RRM"/>
    <property type="match status" value="1"/>
</dbReference>
<accession>A0A1Y1LN30</accession>
<dbReference type="InterPro" id="IPR035979">
    <property type="entry name" value="RBD_domain_sf"/>
</dbReference>
<organism evidence="5">
    <name type="scientific">Photinus pyralis</name>
    <name type="common">Common eastern firefly</name>
    <name type="synonym">Lampyris pyralis</name>
    <dbReference type="NCBI Taxonomy" id="7054"/>
    <lineage>
        <taxon>Eukaryota</taxon>
        <taxon>Metazoa</taxon>
        <taxon>Ecdysozoa</taxon>
        <taxon>Arthropoda</taxon>
        <taxon>Hexapoda</taxon>
        <taxon>Insecta</taxon>
        <taxon>Pterygota</taxon>
        <taxon>Neoptera</taxon>
        <taxon>Endopterygota</taxon>
        <taxon>Coleoptera</taxon>
        <taxon>Polyphaga</taxon>
        <taxon>Elateriformia</taxon>
        <taxon>Elateroidea</taxon>
        <taxon>Lampyridae</taxon>
        <taxon>Lampyrinae</taxon>
        <taxon>Photinus</taxon>
    </lineage>
</organism>